<accession>A0A329TRJ8</accession>
<dbReference type="InterPro" id="IPR021744">
    <property type="entry name" value="CbiG_N"/>
</dbReference>
<dbReference type="InterPro" id="IPR036518">
    <property type="entry name" value="CobE/GbiG_C_sf"/>
</dbReference>
<dbReference type="PANTHER" id="PTHR37477">
    <property type="entry name" value="COBALT-PRECORRIN-5A HYDROLASE"/>
    <property type="match status" value="1"/>
</dbReference>
<name>A0A329TRJ8_9FIRM</name>
<gene>
    <name evidence="4" type="ORF">C4N25_00440</name>
</gene>
<reference evidence="4 5" key="1">
    <citation type="submission" date="2018-02" db="EMBL/GenBank/DDBJ databases">
        <title>Complete genome sequencing of Faecalibacterium prausnitzii strains isolated from the human gut.</title>
        <authorList>
            <person name="Fitzgerald B.C."/>
            <person name="Shkoporov A.N."/>
            <person name="Ross P.R."/>
            <person name="Hill C."/>
        </authorList>
    </citation>
    <scope>NUCLEOTIDE SEQUENCE [LARGE SCALE GENOMIC DNA]</scope>
    <source>
        <strain evidence="4 5">APC942/8-14-2</strain>
    </source>
</reference>
<dbReference type="EMBL" id="PRKZ01000001">
    <property type="protein sequence ID" value="RAW51915.1"/>
    <property type="molecule type" value="Genomic_DNA"/>
</dbReference>
<dbReference type="PANTHER" id="PTHR37477:SF1">
    <property type="entry name" value="COBALT-PRECORRIN-5A HYDROLASE"/>
    <property type="match status" value="1"/>
</dbReference>
<dbReference type="InterPro" id="IPR002750">
    <property type="entry name" value="CobE/GbiG_C"/>
</dbReference>
<dbReference type="Gene3D" id="3.40.50.11220">
    <property type="match status" value="1"/>
</dbReference>
<dbReference type="GO" id="GO:0009236">
    <property type="term" value="P:cobalamin biosynthetic process"/>
    <property type="evidence" value="ECO:0007669"/>
    <property type="project" value="InterPro"/>
</dbReference>
<dbReference type="Pfam" id="PF01890">
    <property type="entry name" value="CbiG_C"/>
    <property type="match status" value="1"/>
</dbReference>
<evidence type="ECO:0000313" key="5">
    <source>
        <dbReference type="Proteomes" id="UP000251634"/>
    </source>
</evidence>
<proteinExistence type="predicted"/>
<dbReference type="Pfam" id="PF11761">
    <property type="entry name" value="CbiG_mid"/>
    <property type="match status" value="1"/>
</dbReference>
<evidence type="ECO:0000313" key="4">
    <source>
        <dbReference type="EMBL" id="RAW51915.1"/>
    </source>
</evidence>
<dbReference type="Pfam" id="PF11760">
    <property type="entry name" value="CbiG_N"/>
    <property type="match status" value="1"/>
</dbReference>
<feature type="domain" description="CobE/GbiG C-terminal" evidence="1">
    <location>
        <begin position="206"/>
        <end position="322"/>
    </location>
</feature>
<sequence length="337" mass="34210">MSRAYLAFTEKGMALAHRLARALPGSVSRCGAGGVRLAEWTSTQFAQADALIFVGAVGIAVRAIAPHCKSKATDPAVVVLDECGRFAVPLLSGHLGGANALARALAEACGAIPVITTATDANGVFAVDEWAKAQGCAVLEPERIKLVSGALLAGHTVRLASDWPVQGTPPAGVALAGAGETADFALTLTPGKTAPEALHLVPRIGVLGVGCKRGTTADQLEAAFAAFCAAHGLAPAGIRGAASIDLKQDEPGLAAFCAAHGWPITFYTARQLQAVEGHFTPSAFVRSVTGVDNVCERAAVCAAGGPLQVPKQAGGGVTLALAAKPFAPDWSWKDAEP</sequence>
<protein>
    <submittedName>
        <fullName evidence="4">Cobalamin biosynthesis protein CbiG</fullName>
    </submittedName>
</protein>
<feature type="domain" description="Cobalamin synthesis G N-terminal" evidence="2">
    <location>
        <begin position="40"/>
        <end position="120"/>
    </location>
</feature>
<dbReference type="Gene3D" id="3.30.420.180">
    <property type="entry name" value="CobE/GbiG C-terminal domain"/>
    <property type="match status" value="1"/>
</dbReference>
<evidence type="ECO:0000259" key="3">
    <source>
        <dbReference type="Pfam" id="PF11761"/>
    </source>
</evidence>
<dbReference type="InterPro" id="IPR021745">
    <property type="entry name" value="CbiG_mid"/>
</dbReference>
<feature type="domain" description="Cobalamin biosynthesis central region" evidence="3">
    <location>
        <begin position="125"/>
        <end position="172"/>
    </location>
</feature>
<evidence type="ECO:0000259" key="2">
    <source>
        <dbReference type="Pfam" id="PF11760"/>
    </source>
</evidence>
<dbReference type="SUPFAM" id="SSF159672">
    <property type="entry name" value="CbiG N-terminal domain-like"/>
    <property type="match status" value="1"/>
</dbReference>
<comment type="caution">
    <text evidence="4">The sequence shown here is derived from an EMBL/GenBank/DDBJ whole genome shotgun (WGS) entry which is preliminary data.</text>
</comment>
<dbReference type="InterPro" id="IPR038029">
    <property type="entry name" value="GbiG_N_sf"/>
</dbReference>
<dbReference type="AlphaFoldDB" id="A0A329TRJ8"/>
<dbReference type="InterPro" id="IPR052553">
    <property type="entry name" value="CbiG_hydrolase"/>
</dbReference>
<dbReference type="SUPFAM" id="SSF159664">
    <property type="entry name" value="CobE/GbiG C-terminal domain-like"/>
    <property type="match status" value="1"/>
</dbReference>
<dbReference type="RefSeq" id="WP_112114551.1">
    <property type="nucleotide sequence ID" value="NZ_PRKZ01000001.1"/>
</dbReference>
<organism evidence="4 5">
    <name type="scientific">Faecalibacterium prausnitzii</name>
    <dbReference type="NCBI Taxonomy" id="853"/>
    <lineage>
        <taxon>Bacteria</taxon>
        <taxon>Bacillati</taxon>
        <taxon>Bacillota</taxon>
        <taxon>Clostridia</taxon>
        <taxon>Eubacteriales</taxon>
        <taxon>Oscillospiraceae</taxon>
        <taxon>Faecalibacterium</taxon>
    </lineage>
</organism>
<dbReference type="Proteomes" id="UP000251634">
    <property type="component" value="Unassembled WGS sequence"/>
</dbReference>
<evidence type="ECO:0000259" key="1">
    <source>
        <dbReference type="Pfam" id="PF01890"/>
    </source>
</evidence>